<keyword evidence="7" id="KW-1185">Reference proteome</keyword>
<protein>
    <recommendedName>
        <fullName evidence="8">RNA polymerase III RPC4</fullName>
    </recommendedName>
</protein>
<dbReference type="Proteomes" id="UP000749293">
    <property type="component" value="Unassembled WGS sequence"/>
</dbReference>
<feature type="region of interest" description="Disordered" evidence="5">
    <location>
        <begin position="366"/>
        <end position="461"/>
    </location>
</feature>
<feature type="compositionally biased region" description="Low complexity" evidence="5">
    <location>
        <begin position="312"/>
        <end position="321"/>
    </location>
</feature>
<comment type="caution">
    <text evidence="6">The sequence shown here is derived from an EMBL/GenBank/DDBJ whole genome shotgun (WGS) entry which is preliminary data.</text>
</comment>
<name>A0A9P5D2K6_9HYPO</name>
<dbReference type="RefSeq" id="XP_035318251.1">
    <property type="nucleotide sequence ID" value="XM_035466482.1"/>
</dbReference>
<keyword evidence="3" id="KW-0804">Transcription</keyword>
<dbReference type="GO" id="GO:0005666">
    <property type="term" value="C:RNA polymerase III complex"/>
    <property type="evidence" value="ECO:0007669"/>
    <property type="project" value="InterPro"/>
</dbReference>
<dbReference type="GeneID" id="55970736"/>
<dbReference type="InterPro" id="IPR007811">
    <property type="entry name" value="RPC4"/>
</dbReference>
<dbReference type="EMBL" id="JAANYQ010000022">
    <property type="protein sequence ID" value="KAF4119599.1"/>
    <property type="molecule type" value="Genomic_DNA"/>
</dbReference>
<feature type="region of interest" description="Disordered" evidence="5">
    <location>
        <begin position="243"/>
        <end position="350"/>
    </location>
</feature>
<reference evidence="6" key="1">
    <citation type="submission" date="2020-03" db="EMBL/GenBank/DDBJ databases">
        <title>Site-based positive gene gene selection in Geosmithia morbida across the United States reveals a broad range of putative effectors and factors for local host and environmental adapation.</title>
        <authorList>
            <person name="Onufrak A."/>
            <person name="Murdoch R.W."/>
            <person name="Gazis R."/>
            <person name="Huff M."/>
            <person name="Staton M."/>
            <person name="Klingeman W."/>
            <person name="Hadziabdic D."/>
        </authorList>
    </citation>
    <scope>NUCLEOTIDE SEQUENCE</scope>
    <source>
        <strain evidence="6">1262</strain>
    </source>
</reference>
<feature type="region of interest" description="Disordered" evidence="5">
    <location>
        <begin position="146"/>
        <end position="204"/>
    </location>
</feature>
<feature type="compositionally biased region" description="Basic residues" evidence="5">
    <location>
        <begin position="98"/>
        <end position="108"/>
    </location>
</feature>
<feature type="compositionally biased region" description="Basic and acidic residues" evidence="5">
    <location>
        <begin position="324"/>
        <end position="341"/>
    </location>
</feature>
<accession>A0A9P5D2K6</accession>
<organism evidence="6 7">
    <name type="scientific">Geosmithia morbida</name>
    <dbReference type="NCBI Taxonomy" id="1094350"/>
    <lineage>
        <taxon>Eukaryota</taxon>
        <taxon>Fungi</taxon>
        <taxon>Dikarya</taxon>
        <taxon>Ascomycota</taxon>
        <taxon>Pezizomycotina</taxon>
        <taxon>Sordariomycetes</taxon>
        <taxon>Hypocreomycetidae</taxon>
        <taxon>Hypocreales</taxon>
        <taxon>Bionectriaceae</taxon>
        <taxon>Geosmithia</taxon>
    </lineage>
</organism>
<comment type="subcellular location">
    <subcellularLocation>
        <location evidence="1">Nucleus</location>
    </subcellularLocation>
</comment>
<evidence type="ECO:0008006" key="8">
    <source>
        <dbReference type="Google" id="ProtNLM"/>
    </source>
</evidence>
<keyword evidence="2" id="KW-0240">DNA-directed RNA polymerase</keyword>
<evidence type="ECO:0000313" key="6">
    <source>
        <dbReference type="EMBL" id="KAF4119599.1"/>
    </source>
</evidence>
<keyword evidence="4" id="KW-0539">Nucleus</keyword>
<feature type="compositionally biased region" description="Basic and acidic residues" evidence="5">
    <location>
        <begin position="403"/>
        <end position="418"/>
    </location>
</feature>
<feature type="region of interest" description="Disordered" evidence="5">
    <location>
        <begin position="1"/>
        <end position="134"/>
    </location>
</feature>
<feature type="compositionally biased region" description="Basic and acidic residues" evidence="5">
    <location>
        <begin position="70"/>
        <end position="97"/>
    </location>
</feature>
<sequence length="558" mass="58702">MRRGTRGVGRARAGGAAGSPRTAVTPSEGAAATPSARSTPTPSAAGRISSTTRSTRGAGSAPGRFRPKNVRRDEAERDMIARQEEKKASVRAAEERRARGRSRFRSKRSRGDAMGARGGSRMISGGPGGTFASGAGGGRVGGGFFGGGGRGGAGGGGGGLGGSRGRGSGTPGFGDAGDGRYRETRIDADKLHTKEPEEEIGSDDEAMMAALGSRSNVLPMGIYRREHKETGVVVATTAELEAAEKAGEEESLWVDGDTPDDDDDDAAAKPIPEQPVEEGVWDTGETTSKKRPITVKAEPGTEEPATVMDVDAGPAPAAVPGGEEGGKAEVKHSKKKVEVKVKKSPPQDTEDRIIESDLSMLASELGTMTVTTEDGETRTEGPTDKDGRLYLFQFPPLLPPLKLGDHRLPPQDAVKAEDGTGSTSTATVDLTSNDQQQQINEDDEDEEGDEDSTRAFSPSLHKEGGMVGKLVVRKSGKVQLDWGGRLLDMTPATSMNFLTTAVMVEENDEKPAPGVLGGESVGMGKIMGRFTLAPVWGEEEDWEVDEEELRIPDEEEMT</sequence>
<dbReference type="PANTHER" id="PTHR13408:SF0">
    <property type="entry name" value="DNA-DIRECTED RNA POLYMERASE III SUBUNIT RPC4"/>
    <property type="match status" value="1"/>
</dbReference>
<dbReference type="AlphaFoldDB" id="A0A9P5D2K6"/>
<feature type="compositionally biased region" description="Basic and acidic residues" evidence="5">
    <location>
        <begin position="375"/>
        <end position="388"/>
    </location>
</feature>
<evidence type="ECO:0000256" key="5">
    <source>
        <dbReference type="SAM" id="MobiDB-lite"/>
    </source>
</evidence>
<feature type="compositionally biased region" description="Gly residues" evidence="5">
    <location>
        <begin position="146"/>
        <end position="176"/>
    </location>
</feature>
<feature type="compositionally biased region" description="Acidic residues" evidence="5">
    <location>
        <begin position="249"/>
        <end position="265"/>
    </location>
</feature>
<dbReference type="GO" id="GO:0003677">
    <property type="term" value="F:DNA binding"/>
    <property type="evidence" value="ECO:0007669"/>
    <property type="project" value="InterPro"/>
</dbReference>
<dbReference type="OrthoDB" id="5836119at2759"/>
<dbReference type="GO" id="GO:0042797">
    <property type="term" value="P:tRNA transcription by RNA polymerase III"/>
    <property type="evidence" value="ECO:0007669"/>
    <property type="project" value="TreeGrafter"/>
</dbReference>
<feature type="compositionally biased region" description="Gly residues" evidence="5">
    <location>
        <begin position="125"/>
        <end position="134"/>
    </location>
</feature>
<feature type="compositionally biased region" description="Basic and acidic residues" evidence="5">
    <location>
        <begin position="177"/>
        <end position="195"/>
    </location>
</feature>
<evidence type="ECO:0000256" key="1">
    <source>
        <dbReference type="ARBA" id="ARBA00004123"/>
    </source>
</evidence>
<dbReference type="Pfam" id="PF05132">
    <property type="entry name" value="RNA_pol_Rpc4"/>
    <property type="match status" value="1"/>
</dbReference>
<dbReference type="PANTHER" id="PTHR13408">
    <property type="entry name" value="DNA-DIRECTED RNA POLYMERASE III"/>
    <property type="match status" value="1"/>
</dbReference>
<proteinExistence type="predicted"/>
<feature type="compositionally biased region" description="Low complexity" evidence="5">
    <location>
        <begin position="30"/>
        <end position="61"/>
    </location>
</feature>
<feature type="compositionally biased region" description="Low complexity" evidence="5">
    <location>
        <begin position="8"/>
        <end position="23"/>
    </location>
</feature>
<feature type="compositionally biased region" description="Acidic residues" evidence="5">
    <location>
        <begin position="440"/>
        <end position="450"/>
    </location>
</feature>
<gene>
    <name evidence="6" type="ORF">GMORB2_4508</name>
</gene>
<evidence type="ECO:0000256" key="2">
    <source>
        <dbReference type="ARBA" id="ARBA00022478"/>
    </source>
</evidence>
<feature type="compositionally biased region" description="Polar residues" evidence="5">
    <location>
        <begin position="420"/>
        <end position="439"/>
    </location>
</feature>
<evidence type="ECO:0000256" key="4">
    <source>
        <dbReference type="ARBA" id="ARBA00023242"/>
    </source>
</evidence>
<evidence type="ECO:0000256" key="3">
    <source>
        <dbReference type="ARBA" id="ARBA00023163"/>
    </source>
</evidence>
<evidence type="ECO:0000313" key="7">
    <source>
        <dbReference type="Proteomes" id="UP000749293"/>
    </source>
</evidence>